<keyword evidence="1" id="KW-0812">Transmembrane</keyword>
<sequence length="242" mass="27069">MALFLSMGVVAAQTIELAISDPETEIDSQFSGEPITLFGSISEVPSSLNQTPFDVVVTVRGPVRNRAVYRKARRAGMFLTESRAYYRLLPDTYFVLSNDAPEKIADVSTRAELRLAPMDWILRARIGRSKLPDSYDTALHDLLLSRGQFELKPNAVRFISPTFFAARWRLPNFSKPGVYTADAYLFADGVLVGRTNYTFGVRLTGFDLKLWILARNQPAVYGLLTVIIAVTMGWAGYAAFRR</sequence>
<keyword evidence="1" id="KW-0472">Membrane</keyword>
<proteinExistence type="predicted"/>
<dbReference type="InterPro" id="IPR019088">
    <property type="entry name" value="CHP02186-rel_TM"/>
</dbReference>
<dbReference type="EMBL" id="JBFBVU010000052">
    <property type="protein sequence ID" value="MEV8468925.1"/>
    <property type="molecule type" value="Genomic_DNA"/>
</dbReference>
<evidence type="ECO:0000256" key="1">
    <source>
        <dbReference type="SAM" id="Phobius"/>
    </source>
</evidence>
<dbReference type="Proteomes" id="UP001553161">
    <property type="component" value="Unassembled WGS sequence"/>
</dbReference>
<name>A0ABV3LBJ0_9RHOB</name>
<comment type="caution">
    <text evidence="2">The sequence shown here is derived from an EMBL/GenBank/DDBJ whole genome shotgun (WGS) entry which is preliminary data.</text>
</comment>
<organism evidence="2 3">
    <name type="scientific">Meridianimarinicoccus marinus</name>
    <dbReference type="NCBI Taxonomy" id="3231483"/>
    <lineage>
        <taxon>Bacteria</taxon>
        <taxon>Pseudomonadati</taxon>
        <taxon>Pseudomonadota</taxon>
        <taxon>Alphaproteobacteria</taxon>
        <taxon>Rhodobacterales</taxon>
        <taxon>Paracoccaceae</taxon>
        <taxon>Meridianimarinicoccus</taxon>
    </lineage>
</organism>
<protein>
    <submittedName>
        <fullName evidence="2">TIGR02186 family protein</fullName>
    </submittedName>
</protein>
<reference evidence="2 3" key="1">
    <citation type="submission" date="2024-07" db="EMBL/GenBank/DDBJ databases">
        <authorList>
            <person name="Kang M."/>
        </authorList>
    </citation>
    <scope>NUCLEOTIDE SEQUENCE [LARGE SCALE GENOMIC DNA]</scope>
    <source>
        <strain evidence="2 3">DFM31</strain>
    </source>
</reference>
<dbReference type="RefSeq" id="WP_366194878.1">
    <property type="nucleotide sequence ID" value="NZ_JBFBVU010000052.1"/>
</dbReference>
<keyword evidence="3" id="KW-1185">Reference proteome</keyword>
<accession>A0ABV3LBJ0</accession>
<keyword evidence="1" id="KW-1133">Transmembrane helix</keyword>
<dbReference type="Pfam" id="PF09608">
    <property type="entry name" value="Alph_Pro_TM"/>
    <property type="match status" value="1"/>
</dbReference>
<evidence type="ECO:0000313" key="2">
    <source>
        <dbReference type="EMBL" id="MEV8468925.1"/>
    </source>
</evidence>
<evidence type="ECO:0000313" key="3">
    <source>
        <dbReference type="Proteomes" id="UP001553161"/>
    </source>
</evidence>
<gene>
    <name evidence="2" type="ORF">AB0T83_19440</name>
</gene>
<feature type="transmembrane region" description="Helical" evidence="1">
    <location>
        <begin position="219"/>
        <end position="240"/>
    </location>
</feature>